<protein>
    <submittedName>
        <fullName evidence="1">Uncharacterized protein</fullName>
    </submittedName>
</protein>
<organism evidence="1 2">
    <name type="scientific">Parvibium lacunae</name>
    <dbReference type="NCBI Taxonomy" id="1888893"/>
    <lineage>
        <taxon>Bacteria</taxon>
        <taxon>Pseudomonadati</taxon>
        <taxon>Pseudomonadota</taxon>
        <taxon>Betaproteobacteria</taxon>
        <taxon>Burkholderiales</taxon>
        <taxon>Alcaligenaceae</taxon>
        <taxon>Parvibium</taxon>
    </lineage>
</organism>
<proteinExistence type="predicted"/>
<sequence length="193" mass="21907">MDRSIISVGKKKICPDNFVYEVIYEGEGENWENPFNGYEESPRPHKWLETFFLLDDGTRISLPVHAIPKRLPDRSGVVVVFSIDQQGQTTDALPADFPDVHAPHNAVIFNADGSLRCVINQRTKRGAYIQQTSTDVITHKSGRYGQVLSENYLEPIIKFGVLVGEYLNDSPDWFYELDPSTGDLIGTPTWKRY</sequence>
<evidence type="ECO:0000313" key="1">
    <source>
        <dbReference type="EMBL" id="RCS56521.1"/>
    </source>
</evidence>
<keyword evidence="2" id="KW-1185">Reference proteome</keyword>
<evidence type="ECO:0000313" key="2">
    <source>
        <dbReference type="Proteomes" id="UP000252357"/>
    </source>
</evidence>
<accession>A0A368KZS8</accession>
<name>A0A368KZS8_9BURK</name>
<gene>
    <name evidence="1" type="ORF">DU000_11160</name>
</gene>
<dbReference type="RefSeq" id="WP_114403496.1">
    <property type="nucleotide sequence ID" value="NZ_QPGB01000006.1"/>
</dbReference>
<dbReference type="EMBL" id="QPGB01000006">
    <property type="protein sequence ID" value="RCS56521.1"/>
    <property type="molecule type" value="Genomic_DNA"/>
</dbReference>
<comment type="caution">
    <text evidence="1">The sequence shown here is derived from an EMBL/GenBank/DDBJ whole genome shotgun (WGS) entry which is preliminary data.</text>
</comment>
<dbReference type="AlphaFoldDB" id="A0A368KZS8"/>
<dbReference type="Proteomes" id="UP000252357">
    <property type="component" value="Unassembled WGS sequence"/>
</dbReference>
<reference evidence="1 2" key="1">
    <citation type="journal article" date="2018" name="Int. J. Syst. Evol. Microbiol.">
        <title>Parvibium lacunae gen. nov., sp. nov., a new member of the family Alcaligenaceae isolated from a freshwater pond.</title>
        <authorList>
            <person name="Chen W.M."/>
            <person name="Xie P.B."/>
            <person name="Hsu M.Y."/>
            <person name="Sheu S.Y."/>
        </authorList>
    </citation>
    <scope>NUCLEOTIDE SEQUENCE [LARGE SCALE GENOMIC DNA]</scope>
    <source>
        <strain evidence="1 2">KMB9</strain>
    </source>
</reference>